<sequence>MTGSNFMSTVWTTPRSAPRAGWAVPTWLPAIRLAESENLNEISMAVIPQHVAAIIEGDFVFLIGMRINKWWKPHKWLPPLRAMRPMLEELSVDPASGLLGFHYFGKLTFVQYWRSFDHLETYARARDRQHWKDWTKFNRAMKNSRGNVGIWHDTYLIKAGQYEAIYSGGPRQGLASAGRLVEAKGSWETARNCIVGAGSSAGG</sequence>
<evidence type="ECO:0000313" key="2">
    <source>
        <dbReference type="Proteomes" id="UP000188388"/>
    </source>
</evidence>
<reference evidence="2" key="1">
    <citation type="submission" date="2017-01" db="EMBL/GenBank/DDBJ databases">
        <authorList>
            <person name="Brunel B."/>
        </authorList>
    </citation>
    <scope>NUCLEOTIDE SEQUENCE [LARGE SCALE GENOMIC DNA]</scope>
</reference>
<dbReference type="InterPro" id="IPR025444">
    <property type="entry name" value="Monooxy_af470"/>
</dbReference>
<accession>A0A1R3VJW1</accession>
<proteinExistence type="predicted"/>
<evidence type="ECO:0000313" key="1">
    <source>
        <dbReference type="EMBL" id="SIT60125.1"/>
    </source>
</evidence>
<dbReference type="Pfam" id="PF13826">
    <property type="entry name" value="Monooxy_af470-like"/>
    <property type="match status" value="1"/>
</dbReference>
<dbReference type="AlphaFoldDB" id="A0A1R3VJW1"/>
<organism evidence="1 2">
    <name type="scientific">Mesorhizobium prunaredense</name>
    <dbReference type="NCBI Taxonomy" id="1631249"/>
    <lineage>
        <taxon>Bacteria</taxon>
        <taxon>Pseudomonadati</taxon>
        <taxon>Pseudomonadota</taxon>
        <taxon>Alphaproteobacteria</taxon>
        <taxon>Hyphomicrobiales</taxon>
        <taxon>Phyllobacteriaceae</taxon>
        <taxon>Mesorhizobium</taxon>
    </lineage>
</organism>
<dbReference type="EMBL" id="FTPD01000082">
    <property type="protein sequence ID" value="SIT60125.1"/>
    <property type="molecule type" value="Genomic_DNA"/>
</dbReference>
<name>A0A1R3VJW1_9HYPH</name>
<protein>
    <submittedName>
        <fullName evidence="1">Uncharacterized protein</fullName>
    </submittedName>
</protein>
<keyword evidence="2" id="KW-1185">Reference proteome</keyword>
<dbReference type="STRING" id="1631249.BQ8794_90290"/>
<gene>
    <name evidence="1" type="ORF">BQ8794_90290</name>
</gene>
<dbReference type="Proteomes" id="UP000188388">
    <property type="component" value="Unassembled WGS sequence"/>
</dbReference>